<evidence type="ECO:0000313" key="2">
    <source>
        <dbReference type="EMBL" id="KIM99352.1"/>
    </source>
</evidence>
<accession>A0A0C3DBN1</accession>
<sequence>MLKRSLLRARKSVVGSVRADTLEADSTADTLRRGRKRKSVAAETPEPRAKVARLSKAPASAGALVVQMSRTLVAEDEIVSEP</sequence>
<evidence type="ECO:0000256" key="1">
    <source>
        <dbReference type="SAM" id="MobiDB-lite"/>
    </source>
</evidence>
<dbReference type="HOGENOM" id="CLU_2558874_0_0_1"/>
<dbReference type="EMBL" id="KN832879">
    <property type="protein sequence ID" value="KIM99352.1"/>
    <property type="molecule type" value="Genomic_DNA"/>
</dbReference>
<gene>
    <name evidence="2" type="ORF">OIDMADRAFT_20019</name>
</gene>
<dbReference type="InParanoid" id="A0A0C3DBN1"/>
<name>A0A0C3DBN1_OIDMZ</name>
<feature type="region of interest" description="Disordered" evidence="1">
    <location>
        <begin position="28"/>
        <end position="55"/>
    </location>
</feature>
<proteinExistence type="predicted"/>
<reference evidence="2 3" key="1">
    <citation type="submission" date="2014-04" db="EMBL/GenBank/DDBJ databases">
        <authorList>
            <consortium name="DOE Joint Genome Institute"/>
            <person name="Kuo A."/>
            <person name="Martino E."/>
            <person name="Perotto S."/>
            <person name="Kohler A."/>
            <person name="Nagy L.G."/>
            <person name="Floudas D."/>
            <person name="Copeland A."/>
            <person name="Barry K.W."/>
            <person name="Cichocki N."/>
            <person name="Veneault-Fourrey C."/>
            <person name="LaButti K."/>
            <person name="Lindquist E.A."/>
            <person name="Lipzen A."/>
            <person name="Lundell T."/>
            <person name="Morin E."/>
            <person name="Murat C."/>
            <person name="Sun H."/>
            <person name="Tunlid A."/>
            <person name="Henrissat B."/>
            <person name="Grigoriev I.V."/>
            <person name="Hibbett D.S."/>
            <person name="Martin F."/>
            <person name="Nordberg H.P."/>
            <person name="Cantor M.N."/>
            <person name="Hua S.X."/>
        </authorList>
    </citation>
    <scope>NUCLEOTIDE SEQUENCE [LARGE SCALE GENOMIC DNA]</scope>
    <source>
        <strain evidence="2 3">Zn</strain>
    </source>
</reference>
<dbReference type="Proteomes" id="UP000054321">
    <property type="component" value="Unassembled WGS sequence"/>
</dbReference>
<dbReference type="AlphaFoldDB" id="A0A0C3DBN1"/>
<organism evidence="2 3">
    <name type="scientific">Oidiodendron maius (strain Zn)</name>
    <dbReference type="NCBI Taxonomy" id="913774"/>
    <lineage>
        <taxon>Eukaryota</taxon>
        <taxon>Fungi</taxon>
        <taxon>Dikarya</taxon>
        <taxon>Ascomycota</taxon>
        <taxon>Pezizomycotina</taxon>
        <taxon>Leotiomycetes</taxon>
        <taxon>Leotiomycetes incertae sedis</taxon>
        <taxon>Myxotrichaceae</taxon>
        <taxon>Oidiodendron</taxon>
    </lineage>
</organism>
<dbReference type="OrthoDB" id="3563649at2759"/>
<keyword evidence="3" id="KW-1185">Reference proteome</keyword>
<protein>
    <submittedName>
        <fullName evidence="2">Uncharacterized protein</fullName>
    </submittedName>
</protein>
<reference evidence="3" key="2">
    <citation type="submission" date="2015-01" db="EMBL/GenBank/DDBJ databases">
        <title>Evolutionary Origins and Diversification of the Mycorrhizal Mutualists.</title>
        <authorList>
            <consortium name="DOE Joint Genome Institute"/>
            <consortium name="Mycorrhizal Genomics Consortium"/>
            <person name="Kohler A."/>
            <person name="Kuo A."/>
            <person name="Nagy L.G."/>
            <person name="Floudas D."/>
            <person name="Copeland A."/>
            <person name="Barry K.W."/>
            <person name="Cichocki N."/>
            <person name="Veneault-Fourrey C."/>
            <person name="LaButti K."/>
            <person name="Lindquist E.A."/>
            <person name="Lipzen A."/>
            <person name="Lundell T."/>
            <person name="Morin E."/>
            <person name="Murat C."/>
            <person name="Riley R."/>
            <person name="Ohm R."/>
            <person name="Sun H."/>
            <person name="Tunlid A."/>
            <person name="Henrissat B."/>
            <person name="Grigoriev I.V."/>
            <person name="Hibbett D.S."/>
            <person name="Martin F."/>
        </authorList>
    </citation>
    <scope>NUCLEOTIDE SEQUENCE [LARGE SCALE GENOMIC DNA]</scope>
    <source>
        <strain evidence="3">Zn</strain>
    </source>
</reference>
<evidence type="ECO:0000313" key="3">
    <source>
        <dbReference type="Proteomes" id="UP000054321"/>
    </source>
</evidence>